<evidence type="ECO:0000313" key="1">
    <source>
        <dbReference type="EMBL" id="ETW43486.1"/>
    </source>
</evidence>
<name>W4IIK5_PLAFA</name>
<organism evidence="1 2">
    <name type="scientific">Plasmodium falciparum NF135/5.C10</name>
    <dbReference type="NCBI Taxonomy" id="1036726"/>
    <lineage>
        <taxon>Eukaryota</taxon>
        <taxon>Sar</taxon>
        <taxon>Alveolata</taxon>
        <taxon>Apicomplexa</taxon>
        <taxon>Aconoidasida</taxon>
        <taxon>Haemosporida</taxon>
        <taxon>Plasmodiidae</taxon>
        <taxon>Plasmodium</taxon>
        <taxon>Plasmodium (Laverania)</taxon>
    </lineage>
</organism>
<accession>W4IIK5</accession>
<protein>
    <submittedName>
        <fullName evidence="1">Uncharacterized protein</fullName>
    </submittedName>
</protein>
<reference evidence="1 2" key="1">
    <citation type="submission" date="2013-02" db="EMBL/GenBank/DDBJ databases">
        <title>The Genome Annotation of Plasmodium falciparum NF135/5.C10.</title>
        <authorList>
            <consortium name="The Broad Institute Genome Sequencing Platform"/>
            <consortium name="The Broad Institute Genome Sequencing Center for Infectious Disease"/>
            <person name="Neafsey D."/>
            <person name="Hoffman S."/>
            <person name="Volkman S."/>
            <person name="Rosenthal P."/>
            <person name="Walker B."/>
            <person name="Young S.K."/>
            <person name="Zeng Q."/>
            <person name="Gargeya S."/>
            <person name="Fitzgerald M."/>
            <person name="Haas B."/>
            <person name="Abouelleil A."/>
            <person name="Allen A.W."/>
            <person name="Alvarado L."/>
            <person name="Arachchi H.M."/>
            <person name="Berlin A.M."/>
            <person name="Chapman S.B."/>
            <person name="Gainer-Dewar J."/>
            <person name="Goldberg J."/>
            <person name="Griggs A."/>
            <person name="Gujja S."/>
            <person name="Hansen M."/>
            <person name="Howarth C."/>
            <person name="Imamovic A."/>
            <person name="Ireland A."/>
            <person name="Larimer J."/>
            <person name="McCowan C."/>
            <person name="Murphy C."/>
            <person name="Pearson M."/>
            <person name="Poon T.W."/>
            <person name="Priest M."/>
            <person name="Roberts A."/>
            <person name="Saif S."/>
            <person name="Shea T."/>
            <person name="Sisk P."/>
            <person name="Sykes S."/>
            <person name="Wortman J."/>
            <person name="Nusbaum C."/>
            <person name="Birren B."/>
        </authorList>
    </citation>
    <scope>NUCLEOTIDE SEQUENCE [LARGE SCALE GENOMIC DNA]</scope>
    <source>
        <strain evidence="1 2">NF135/5.C10</strain>
    </source>
</reference>
<sequence>MCIEIVVAIIYLNNDHTSFPTRNYKNQYLYFFLKKKKKKVKDYIFLYSYKKIPNICINESISYDDDDDSMNEKKHFLSISTINNLRILFHKLVHTLLECIKVGVDIGLIFVFLTYVRIARVIKQGMDIIELYSSFN</sequence>
<dbReference type="AlphaFoldDB" id="W4IIK5"/>
<reference evidence="1 2" key="2">
    <citation type="submission" date="2013-02" db="EMBL/GenBank/DDBJ databases">
        <title>The Genome Sequence of Plasmodium falciparum NF135/5.C10.</title>
        <authorList>
            <consortium name="The Broad Institute Genome Sequencing Platform"/>
            <consortium name="The Broad Institute Genome Sequencing Center for Infectious Disease"/>
            <person name="Neafsey D."/>
            <person name="Cheeseman I."/>
            <person name="Volkman S."/>
            <person name="Adams J."/>
            <person name="Walker B."/>
            <person name="Young S.K."/>
            <person name="Zeng Q."/>
            <person name="Gargeya S."/>
            <person name="Fitzgerald M."/>
            <person name="Haas B."/>
            <person name="Abouelleil A."/>
            <person name="Alvarado L."/>
            <person name="Arachchi H.M."/>
            <person name="Berlin A.M."/>
            <person name="Chapman S.B."/>
            <person name="Dewar J."/>
            <person name="Goldberg J."/>
            <person name="Griggs A."/>
            <person name="Gujja S."/>
            <person name="Hansen M."/>
            <person name="Howarth C."/>
            <person name="Imamovic A."/>
            <person name="Larimer J."/>
            <person name="McCowan C."/>
            <person name="Murphy C."/>
            <person name="Neiman D."/>
            <person name="Pearson M."/>
            <person name="Priest M."/>
            <person name="Roberts A."/>
            <person name="Saif S."/>
            <person name="Shea T."/>
            <person name="Sisk P."/>
            <person name="Sykes S."/>
            <person name="Wortman J."/>
            <person name="Nusbaum C."/>
            <person name="Birren B."/>
        </authorList>
    </citation>
    <scope>NUCLEOTIDE SEQUENCE [LARGE SCALE GENOMIC DNA]</scope>
    <source>
        <strain evidence="1 2">NF135/5.C10</strain>
    </source>
</reference>
<dbReference type="EMBL" id="KI926044">
    <property type="protein sequence ID" value="ETW43486.1"/>
    <property type="molecule type" value="Genomic_DNA"/>
</dbReference>
<gene>
    <name evidence="1" type="ORF">PFNF135_02399</name>
</gene>
<evidence type="ECO:0000313" key="2">
    <source>
        <dbReference type="Proteomes" id="UP000019114"/>
    </source>
</evidence>
<dbReference type="Proteomes" id="UP000019114">
    <property type="component" value="Unassembled WGS sequence"/>
</dbReference>
<proteinExistence type="predicted"/>